<dbReference type="STRING" id="174720.A0A0N5BI89"/>
<dbReference type="GO" id="GO:0019899">
    <property type="term" value="F:enzyme binding"/>
    <property type="evidence" value="ECO:0007669"/>
    <property type="project" value="UniProtKB-ARBA"/>
</dbReference>
<keyword evidence="5" id="KW-0540">Nuclease</keyword>
<dbReference type="InterPro" id="IPR043502">
    <property type="entry name" value="DNA/RNA_pol_sf"/>
</dbReference>
<evidence type="ECO:0000256" key="2">
    <source>
        <dbReference type="ARBA" id="ARBA00022670"/>
    </source>
</evidence>
<keyword evidence="17" id="KW-1185">Reference proteome</keyword>
<feature type="region of interest" description="Disordered" evidence="13">
    <location>
        <begin position="762"/>
        <end position="809"/>
    </location>
</feature>
<feature type="compositionally biased region" description="Polar residues" evidence="13">
    <location>
        <begin position="615"/>
        <end position="636"/>
    </location>
</feature>
<dbReference type="Gene3D" id="3.10.10.10">
    <property type="entry name" value="HIV Type 1 Reverse Transcriptase, subunit A, domain 1"/>
    <property type="match status" value="1"/>
</dbReference>
<dbReference type="PROSITE" id="PS50158">
    <property type="entry name" value="ZF_CCHC"/>
    <property type="match status" value="1"/>
</dbReference>
<organism evidence="17 18">
    <name type="scientific">Strongyloides papillosus</name>
    <name type="common">Intestinal threadworm</name>
    <dbReference type="NCBI Taxonomy" id="174720"/>
    <lineage>
        <taxon>Eukaryota</taxon>
        <taxon>Metazoa</taxon>
        <taxon>Ecdysozoa</taxon>
        <taxon>Nematoda</taxon>
        <taxon>Chromadorea</taxon>
        <taxon>Rhabditida</taxon>
        <taxon>Tylenchina</taxon>
        <taxon>Panagrolaimomorpha</taxon>
        <taxon>Strongyloidoidea</taxon>
        <taxon>Strongyloididae</taxon>
        <taxon>Strongyloides</taxon>
    </lineage>
</organism>
<dbReference type="Pfam" id="PF00665">
    <property type="entry name" value="rve"/>
    <property type="match status" value="1"/>
</dbReference>
<dbReference type="CDD" id="cd09274">
    <property type="entry name" value="RNase_HI_RT_Ty3"/>
    <property type="match status" value="1"/>
</dbReference>
<dbReference type="Pfam" id="PF00078">
    <property type="entry name" value="RVT_1"/>
    <property type="match status" value="1"/>
</dbReference>
<evidence type="ECO:0000256" key="12">
    <source>
        <dbReference type="PROSITE-ProRule" id="PRU00047"/>
    </source>
</evidence>
<dbReference type="PROSITE" id="PS50994">
    <property type="entry name" value="INTEGRASE"/>
    <property type="match status" value="1"/>
</dbReference>
<dbReference type="GO" id="GO:0042575">
    <property type="term" value="C:DNA polymerase complex"/>
    <property type="evidence" value="ECO:0007669"/>
    <property type="project" value="UniProtKB-ARBA"/>
</dbReference>
<dbReference type="FunFam" id="3.30.70.270:FF:000026">
    <property type="entry name" value="Transposon Ty3-G Gag-Pol polyprotein"/>
    <property type="match status" value="1"/>
</dbReference>
<keyword evidence="8" id="KW-0378">Hydrolase</keyword>
<keyword evidence="4" id="KW-0548">Nucleotidyltransferase</keyword>
<dbReference type="PANTHER" id="PTHR37984:SF5">
    <property type="entry name" value="PROTEIN NYNRIN-LIKE"/>
    <property type="match status" value="1"/>
</dbReference>
<feature type="domain" description="CCHC-type" evidence="14">
    <location>
        <begin position="240"/>
        <end position="255"/>
    </location>
</feature>
<dbReference type="InterPro" id="IPR018061">
    <property type="entry name" value="Retropepsins"/>
</dbReference>
<dbReference type="InterPro" id="IPR012337">
    <property type="entry name" value="RNaseH-like_sf"/>
</dbReference>
<reference evidence="18" key="1">
    <citation type="submission" date="2017-02" db="UniProtKB">
        <authorList>
            <consortium name="WormBaseParasite"/>
        </authorList>
    </citation>
    <scope>IDENTIFICATION</scope>
</reference>
<keyword evidence="6" id="KW-0064">Aspartyl protease</keyword>
<dbReference type="InterPro" id="IPR001878">
    <property type="entry name" value="Znf_CCHC"/>
</dbReference>
<dbReference type="CDD" id="cd00303">
    <property type="entry name" value="retropepsin_like"/>
    <property type="match status" value="1"/>
</dbReference>
<dbReference type="InterPro" id="IPR050951">
    <property type="entry name" value="Retrovirus_Pol_polyprotein"/>
</dbReference>
<dbReference type="CDD" id="cd01647">
    <property type="entry name" value="RT_LTR"/>
    <property type="match status" value="1"/>
</dbReference>
<evidence type="ECO:0000259" key="15">
    <source>
        <dbReference type="PROSITE" id="PS50878"/>
    </source>
</evidence>
<dbReference type="GO" id="GO:0004519">
    <property type="term" value="F:endonuclease activity"/>
    <property type="evidence" value="ECO:0007669"/>
    <property type="project" value="UniProtKB-KW"/>
</dbReference>
<dbReference type="GO" id="GO:0008270">
    <property type="term" value="F:zinc ion binding"/>
    <property type="evidence" value="ECO:0007669"/>
    <property type="project" value="UniProtKB-KW"/>
</dbReference>
<dbReference type="InterPro" id="IPR001584">
    <property type="entry name" value="Integrase_cat-core"/>
</dbReference>
<evidence type="ECO:0000256" key="5">
    <source>
        <dbReference type="ARBA" id="ARBA00022722"/>
    </source>
</evidence>
<feature type="domain" description="Integrase catalytic" evidence="16">
    <location>
        <begin position="1757"/>
        <end position="1914"/>
    </location>
</feature>
<evidence type="ECO:0000256" key="10">
    <source>
        <dbReference type="ARBA" id="ARBA00023125"/>
    </source>
</evidence>
<evidence type="ECO:0000256" key="8">
    <source>
        <dbReference type="ARBA" id="ARBA00022801"/>
    </source>
</evidence>
<dbReference type="GO" id="GO:0003677">
    <property type="term" value="F:DNA binding"/>
    <property type="evidence" value="ECO:0007669"/>
    <property type="project" value="UniProtKB-KW"/>
</dbReference>
<dbReference type="FunFam" id="3.10.20.370:FF:000001">
    <property type="entry name" value="Retrovirus-related Pol polyprotein from transposon 17.6-like protein"/>
    <property type="match status" value="1"/>
</dbReference>
<dbReference type="InterPro" id="IPR021109">
    <property type="entry name" value="Peptidase_aspartic_dom_sf"/>
</dbReference>
<dbReference type="GO" id="GO:0006508">
    <property type="term" value="P:proteolysis"/>
    <property type="evidence" value="ECO:0007669"/>
    <property type="project" value="UniProtKB-KW"/>
</dbReference>
<dbReference type="PROSITE" id="PS50878">
    <property type="entry name" value="RT_POL"/>
    <property type="match status" value="1"/>
</dbReference>
<dbReference type="Pfam" id="PF17919">
    <property type="entry name" value="RT_RNaseH_2"/>
    <property type="match status" value="1"/>
</dbReference>
<proteinExistence type="predicted"/>
<dbReference type="WBParaSite" id="SPAL_0000567300.1">
    <property type="protein sequence ID" value="SPAL_0000567300.1"/>
    <property type="gene ID" value="SPAL_0000567300"/>
</dbReference>
<dbReference type="InterPro" id="IPR000477">
    <property type="entry name" value="RT_dom"/>
</dbReference>
<evidence type="ECO:0000256" key="3">
    <source>
        <dbReference type="ARBA" id="ARBA00022679"/>
    </source>
</evidence>
<dbReference type="InterPro" id="IPR036875">
    <property type="entry name" value="Znf_CCHC_sf"/>
</dbReference>
<accession>A0A0N5BI89</accession>
<evidence type="ECO:0000256" key="9">
    <source>
        <dbReference type="ARBA" id="ARBA00022918"/>
    </source>
</evidence>
<dbReference type="SUPFAM" id="SSF50630">
    <property type="entry name" value="Acid proteases"/>
    <property type="match status" value="1"/>
</dbReference>
<keyword evidence="10" id="KW-0238">DNA-binding</keyword>
<dbReference type="GO" id="GO:0015074">
    <property type="term" value="P:DNA integration"/>
    <property type="evidence" value="ECO:0007669"/>
    <property type="project" value="InterPro"/>
</dbReference>
<protein>
    <recommendedName>
        <fullName evidence="1">RNA-directed DNA polymerase</fullName>
        <ecNumber evidence="1">2.7.7.49</ecNumber>
    </recommendedName>
</protein>
<dbReference type="PANTHER" id="PTHR37984">
    <property type="entry name" value="PROTEIN CBG26694"/>
    <property type="match status" value="1"/>
</dbReference>
<dbReference type="InterPro" id="IPR043128">
    <property type="entry name" value="Rev_trsase/Diguanyl_cyclase"/>
</dbReference>
<dbReference type="SUPFAM" id="SSF57756">
    <property type="entry name" value="Retrovirus zinc finger-like domains"/>
    <property type="match status" value="1"/>
</dbReference>
<dbReference type="InterPro" id="IPR041577">
    <property type="entry name" value="RT_RNaseH_2"/>
</dbReference>
<dbReference type="Gene3D" id="3.30.70.270">
    <property type="match status" value="2"/>
</dbReference>
<dbReference type="Pfam" id="PF00077">
    <property type="entry name" value="RVP"/>
    <property type="match status" value="1"/>
</dbReference>
<keyword evidence="7" id="KW-0255">Endonuclease</keyword>
<dbReference type="InterPro" id="IPR041588">
    <property type="entry name" value="Integrase_H2C2"/>
</dbReference>
<evidence type="ECO:0000256" key="4">
    <source>
        <dbReference type="ARBA" id="ARBA00022695"/>
    </source>
</evidence>
<evidence type="ECO:0000256" key="11">
    <source>
        <dbReference type="ARBA" id="ARBA00023268"/>
    </source>
</evidence>
<dbReference type="Gene3D" id="4.10.60.10">
    <property type="entry name" value="Zinc finger, CCHC-type"/>
    <property type="match status" value="1"/>
</dbReference>
<evidence type="ECO:0000256" key="13">
    <source>
        <dbReference type="SAM" id="MobiDB-lite"/>
    </source>
</evidence>
<feature type="compositionally biased region" description="Polar residues" evidence="13">
    <location>
        <begin position="10"/>
        <end position="20"/>
    </location>
</feature>
<dbReference type="InterPro" id="IPR036397">
    <property type="entry name" value="RNaseH_sf"/>
</dbReference>
<dbReference type="SMART" id="SM00343">
    <property type="entry name" value="ZnF_C2HC"/>
    <property type="match status" value="2"/>
</dbReference>
<dbReference type="Gene3D" id="3.30.420.10">
    <property type="entry name" value="Ribonuclease H-like superfamily/Ribonuclease H"/>
    <property type="match status" value="1"/>
</dbReference>
<evidence type="ECO:0000259" key="14">
    <source>
        <dbReference type="PROSITE" id="PS50158"/>
    </source>
</evidence>
<keyword evidence="12" id="KW-0863">Zinc-finger</keyword>
<dbReference type="GO" id="GO:0004190">
    <property type="term" value="F:aspartic-type endopeptidase activity"/>
    <property type="evidence" value="ECO:0007669"/>
    <property type="project" value="UniProtKB-KW"/>
</dbReference>
<keyword evidence="12" id="KW-0479">Metal-binding</keyword>
<keyword evidence="3" id="KW-0808">Transferase</keyword>
<feature type="region of interest" description="Disordered" evidence="13">
    <location>
        <begin position="1"/>
        <end position="20"/>
    </location>
</feature>
<evidence type="ECO:0000313" key="18">
    <source>
        <dbReference type="WBParaSite" id="SPAL_0000567300.1"/>
    </source>
</evidence>
<evidence type="ECO:0000313" key="17">
    <source>
        <dbReference type="Proteomes" id="UP000046392"/>
    </source>
</evidence>
<evidence type="ECO:0000256" key="6">
    <source>
        <dbReference type="ARBA" id="ARBA00022750"/>
    </source>
</evidence>
<dbReference type="Gene3D" id="2.40.70.10">
    <property type="entry name" value="Acid Proteases"/>
    <property type="match status" value="1"/>
</dbReference>
<dbReference type="SUPFAM" id="SSF56672">
    <property type="entry name" value="DNA/RNA polymerases"/>
    <property type="match status" value="1"/>
</dbReference>
<keyword evidence="11" id="KW-0511">Multifunctional enzyme</keyword>
<dbReference type="Gene3D" id="3.10.20.370">
    <property type="match status" value="1"/>
</dbReference>
<keyword evidence="9" id="KW-0695">RNA-directed DNA polymerase</keyword>
<keyword evidence="2" id="KW-0645">Protease</keyword>
<evidence type="ECO:0000259" key="16">
    <source>
        <dbReference type="PROSITE" id="PS50994"/>
    </source>
</evidence>
<feature type="region of interest" description="Disordered" evidence="13">
    <location>
        <begin position="615"/>
        <end position="646"/>
    </location>
</feature>
<dbReference type="Proteomes" id="UP000046392">
    <property type="component" value="Unplaced"/>
</dbReference>
<name>A0A0N5BI89_STREA</name>
<dbReference type="Gene3D" id="1.10.340.70">
    <property type="match status" value="1"/>
</dbReference>
<evidence type="ECO:0000256" key="7">
    <source>
        <dbReference type="ARBA" id="ARBA00022759"/>
    </source>
</evidence>
<keyword evidence="12" id="KW-0862">Zinc</keyword>
<sequence length="1929" mass="222443">MDKLDKKNRGSNGTKPLSYFMNNDDQDPTAVAVDQFFGTNMEVIRLVYPNIHEREAIREELKSHFETLLCKPPGNSLISCYKKWRAVSPNCQFGFLIAMVRKAYARQTSVKANLQLMKSWKQRGDETVHDYNLRYLRKMKEIYPDFENTLYKKATLPDGSLDYWRMEIAGVYMASLLPALRKKMPLLAPNDKCLEIAMITAEFCEEEYADRYRKANEVNERKGGAVFFNRVGNENEQLICHNCGNKGHSRKQCQSPAADCKFCKKKGHLVQFCRGKRSDLIKPAKSEPSLKMTAMVIATIVMSMVTGTQGIDGQYQTEPMIVTDLFKVTNKIVGWNFGRCECEEVDQGFTNPITGDCYAMSNTSVTFTEGRANWVQLEMEFYVNRDSSGIHWLAWNQYVITRPKSDHLLQNAATKPYEMLDKFLKDRITAAELLDYRTQHLDKYEERRKMIEGKPQDIAIIREKEQKQVDEEIDEGIKEAEKEISGDNDDSGELCDHLLQNAATKPYEITKIEGKPQDIAIIREKEQKQVDEEIDEGIKEAEKEISGDNDDSGELYKTIVEADEPEKVVEVTTTTQSNPFNFNFIWPFTTTEAPKRSTIIKRIFNVKASEPPQIIASSDESSSHTKQSLQNTNKNPLPTEKETADSITSKISQIEEFKKSIKTIVEKSEEEDIRGVVKELVKALKIVENMESIGVFVVCISVILGTYYKRDIVNNMLSTILGRRRRRVENQSSNANEGKSRISRPILRGNQDIEMQEIRHPLLPSTPNVTNNQNLPAISRSNQSSRDSTPVQQSVQPTSNKPQIPPIQQDPYVQPNQSLRPALYIFPTQPASYVPYYPQMMYGQPLPQMMQNQPTTQYAPFNQFSTTAGMTKGDDPRELYNEQELPFGEEERKMLELFYKERSSYMVRSRPYVRGRNVPIIYVKIEGYSTFAFIDDGSDVSLLSEELWKKRRESHHKMNKDDRIPIASASSKMRTIGSAILTVGLANHVSRLEKFYIIPELAVDVLIGRSLLSRMGIFIHNYDRRTVQLGKLRYPEVSFPDERLRQVMSKFSLKGRSPLMEDLLYITKNKQTSLPPEIVPIKGVNNIKNNITSIHLWNFGTRPFTILKNTPICLATILKPDEVINAQDEYIAPEANWEEDLPDKKRTKPLSDKELLNIVEIPNQLKPLILKYKEVFYEYIHDPGRYTGEIKHEINLKEGTKVVRKPLRKYRPEQEKAMMDIVDNMLKEGQIEKSRSPWASPVLMVKKKSGEWRKVVDYREVNLVTKEETSVLPLIEDILEKVAGKEVYTTIDLASGFFQIPIEKKSKEITAFITPKGLYQYNVTPMGLSGSPSTFQRVMENSFGNMRDSVVVYMDDIIIFGKEETHKQDIEQVLKKLQEIGMRAKLRKCNFWQKRTEFLGHIVSQNGIEINSKKIEVIDKMIAPKNKKDLRTFLGAANYFRRFILNYAKVAAPLTKLLGEKEEFNWTEEQEIAFQLLKTKLKEAPILAPPDLSRDFVIHTDASEYAIGGVLLQEDKNDKRLRIIACASRTLNSVEKRWQIVEKEALALVFSIKSFRYYIEGKTTDVFTDQRALLAIKSAKENQTKLRRYQLTLMAYNLNIFYKEGKANVIADLLSRNPGDTLETPHLTAVVLRKDLQDKDWRAPPSIRLEWFKLTDQEIEKLQKKYKDQINILDKIGYIKILGREKIYIPENARNKLINEYHSNLYLGAHFGNKRIMHLIKKHYWWENMKININCDKCQRVKFSPNTTCNWEGTWDPPKAPWIRLNMDIRGRLKTTKRKNEYLIVITDDFSKYAIAIPIKNVKSETIIDTLLISVFTIFGYPEVIRLDNASYFSSKEFADFMCNSGIQLMKSVAYNHDSNGEVERYNRTINETLACYEADDNWDIISPVITHTYNNQVHTVTKAVPYEVIFGRKKLTIERNYSHKGSSL</sequence>
<feature type="compositionally biased region" description="Polar residues" evidence="13">
    <location>
        <begin position="765"/>
        <end position="802"/>
    </location>
</feature>
<feature type="region of interest" description="Disordered" evidence="13">
    <location>
        <begin position="727"/>
        <end position="749"/>
    </location>
</feature>
<dbReference type="SUPFAM" id="SSF53098">
    <property type="entry name" value="Ribonuclease H-like"/>
    <property type="match status" value="1"/>
</dbReference>
<dbReference type="Pfam" id="PF17921">
    <property type="entry name" value="Integrase_H2C2"/>
    <property type="match status" value="1"/>
</dbReference>
<dbReference type="EC" id="2.7.7.49" evidence="1"/>
<dbReference type="GO" id="GO:0003964">
    <property type="term" value="F:RNA-directed DNA polymerase activity"/>
    <property type="evidence" value="ECO:0007669"/>
    <property type="project" value="UniProtKB-KW"/>
</dbReference>
<feature type="domain" description="Reverse transcriptase" evidence="15">
    <location>
        <begin position="1226"/>
        <end position="1403"/>
    </location>
</feature>
<evidence type="ECO:0000256" key="1">
    <source>
        <dbReference type="ARBA" id="ARBA00012493"/>
    </source>
</evidence>